<keyword evidence="2" id="KW-0812">Transmembrane</keyword>
<keyword evidence="2" id="KW-1133">Transmembrane helix</keyword>
<dbReference type="EMBL" id="JAVREM010000064">
    <property type="protein sequence ID" value="MDT0322459.1"/>
    <property type="molecule type" value="Genomic_DNA"/>
</dbReference>
<organism evidence="3 4">
    <name type="scientific">Streptomyces millisiae</name>
    <dbReference type="NCBI Taxonomy" id="3075542"/>
    <lineage>
        <taxon>Bacteria</taxon>
        <taxon>Bacillati</taxon>
        <taxon>Actinomycetota</taxon>
        <taxon>Actinomycetes</taxon>
        <taxon>Kitasatosporales</taxon>
        <taxon>Streptomycetaceae</taxon>
        <taxon>Streptomyces</taxon>
    </lineage>
</organism>
<keyword evidence="4" id="KW-1185">Reference proteome</keyword>
<protein>
    <submittedName>
        <fullName evidence="3">Uncharacterized protein</fullName>
    </submittedName>
</protein>
<evidence type="ECO:0000313" key="4">
    <source>
        <dbReference type="Proteomes" id="UP001183420"/>
    </source>
</evidence>
<evidence type="ECO:0000256" key="1">
    <source>
        <dbReference type="SAM" id="MobiDB-lite"/>
    </source>
</evidence>
<feature type="region of interest" description="Disordered" evidence="1">
    <location>
        <begin position="1"/>
        <end position="21"/>
    </location>
</feature>
<comment type="caution">
    <text evidence="3">The sequence shown here is derived from an EMBL/GenBank/DDBJ whole genome shotgun (WGS) entry which is preliminary data.</text>
</comment>
<accession>A0ABU2LXZ5</accession>
<evidence type="ECO:0000313" key="3">
    <source>
        <dbReference type="EMBL" id="MDT0322459.1"/>
    </source>
</evidence>
<sequence>MTATEIRPEQRGAAEQPHTTGPAEVVGYGLAGLVLVGGGALWTTPVLNWLVGPAICVLCVAAAGFVGDRVRGGSDA</sequence>
<reference evidence="4" key="1">
    <citation type="submission" date="2023-07" db="EMBL/GenBank/DDBJ databases">
        <title>30 novel species of actinomycetes from the DSMZ collection.</title>
        <authorList>
            <person name="Nouioui I."/>
        </authorList>
    </citation>
    <scope>NUCLEOTIDE SEQUENCE [LARGE SCALE GENOMIC DNA]</scope>
    <source>
        <strain evidence="4">DSM 44918</strain>
    </source>
</reference>
<keyword evidence="2" id="KW-0472">Membrane</keyword>
<dbReference type="Proteomes" id="UP001183420">
    <property type="component" value="Unassembled WGS sequence"/>
</dbReference>
<name>A0ABU2LXZ5_9ACTN</name>
<evidence type="ECO:0000256" key="2">
    <source>
        <dbReference type="SAM" id="Phobius"/>
    </source>
</evidence>
<dbReference type="RefSeq" id="WP_311603073.1">
    <property type="nucleotide sequence ID" value="NZ_JAVREM010000064.1"/>
</dbReference>
<feature type="transmembrane region" description="Helical" evidence="2">
    <location>
        <begin position="25"/>
        <end position="43"/>
    </location>
</feature>
<gene>
    <name evidence="3" type="ORF">RNC47_29495</name>
</gene>
<proteinExistence type="predicted"/>
<feature type="compositionally biased region" description="Basic and acidic residues" evidence="1">
    <location>
        <begin position="1"/>
        <end position="12"/>
    </location>
</feature>
<feature type="transmembrane region" description="Helical" evidence="2">
    <location>
        <begin position="49"/>
        <end position="67"/>
    </location>
</feature>